<reference evidence="2 3" key="1">
    <citation type="journal article" date="2015" name="Genome Announc.">
        <title>Draft Genome Sequence of a Heterotrophic Facultative Anaerobic Thermophilic Bacterium, Ardenticatena maritima Strain 110ST.</title>
        <authorList>
            <person name="Kawaichi S."/>
            <person name="Yoshida T."/>
            <person name="Sako Y."/>
            <person name="Nakamura R."/>
        </authorList>
    </citation>
    <scope>NUCLEOTIDE SEQUENCE [LARGE SCALE GENOMIC DNA]</scope>
    <source>
        <strain evidence="2 3">110S</strain>
    </source>
</reference>
<dbReference type="EMBL" id="BBZA01000029">
    <property type="protein sequence ID" value="GAP62048.1"/>
    <property type="molecule type" value="Genomic_DNA"/>
</dbReference>
<accession>A0A0M9UBN1</accession>
<evidence type="ECO:0000313" key="2">
    <source>
        <dbReference type="EMBL" id="GAP62048.1"/>
    </source>
</evidence>
<feature type="region of interest" description="Disordered" evidence="1">
    <location>
        <begin position="1"/>
        <end position="26"/>
    </location>
</feature>
<keyword evidence="3" id="KW-1185">Reference proteome</keyword>
<feature type="compositionally biased region" description="Basic and acidic residues" evidence="1">
    <location>
        <begin position="1"/>
        <end position="12"/>
    </location>
</feature>
<evidence type="ECO:0000313" key="3">
    <source>
        <dbReference type="Proteomes" id="UP000037784"/>
    </source>
</evidence>
<comment type="caution">
    <text evidence="2">The sequence shown here is derived from an EMBL/GenBank/DDBJ whole genome shotgun (WGS) entry which is preliminary data.</text>
</comment>
<sequence>MARWRKYSEKVQRRQRRQSPPGSVQCRECCARKRSGSDGMEKSGFALPAH</sequence>
<name>A0A0M9UBN1_9CHLR</name>
<organism evidence="2 3">
    <name type="scientific">Ardenticatena maritima</name>
    <dbReference type="NCBI Taxonomy" id="872965"/>
    <lineage>
        <taxon>Bacteria</taxon>
        <taxon>Bacillati</taxon>
        <taxon>Chloroflexota</taxon>
        <taxon>Ardenticatenia</taxon>
        <taxon>Ardenticatenales</taxon>
        <taxon>Ardenticatenaceae</taxon>
        <taxon>Ardenticatena</taxon>
    </lineage>
</organism>
<protein>
    <submittedName>
        <fullName evidence="2">Uncharacterized protein</fullName>
    </submittedName>
</protein>
<dbReference type="Proteomes" id="UP000037784">
    <property type="component" value="Unassembled WGS sequence"/>
</dbReference>
<dbReference type="AlphaFoldDB" id="A0A0M9UBN1"/>
<proteinExistence type="predicted"/>
<gene>
    <name evidence="2" type="ORF">ARMA_0471</name>
</gene>
<reference evidence="3" key="2">
    <citation type="submission" date="2015-08" db="EMBL/GenBank/DDBJ databases">
        <title>Draft Genome Sequence of a Heterotrophic Facultative Anaerobic Bacterium Ardenticatena maritima Strain 110S.</title>
        <authorList>
            <person name="Kawaichi S."/>
            <person name="Yoshida T."/>
            <person name="Sako Y."/>
            <person name="Nakamura R."/>
        </authorList>
    </citation>
    <scope>NUCLEOTIDE SEQUENCE [LARGE SCALE GENOMIC DNA]</scope>
    <source>
        <strain evidence="3">110S</strain>
    </source>
</reference>
<evidence type="ECO:0000256" key="1">
    <source>
        <dbReference type="SAM" id="MobiDB-lite"/>
    </source>
</evidence>
<dbReference type="InParanoid" id="A0A0M9UBN1"/>